<dbReference type="PANTHER" id="PTHR12553:SF49">
    <property type="entry name" value="ZINC PHOSPHODIESTERASE ELAC PROTEIN 2"/>
    <property type="match status" value="1"/>
</dbReference>
<evidence type="ECO:0000256" key="5">
    <source>
        <dbReference type="ARBA" id="ARBA00022694"/>
    </source>
</evidence>
<comment type="similarity">
    <text evidence="3">Belongs to the RNase Z family.</text>
</comment>
<dbReference type="EMBL" id="CAJPEX010001391">
    <property type="protein sequence ID" value="CAG0919012.1"/>
    <property type="molecule type" value="Genomic_DNA"/>
</dbReference>
<dbReference type="InterPro" id="IPR047151">
    <property type="entry name" value="RNZ2-like"/>
</dbReference>
<accession>A0A7R9GF61</accession>
<protein>
    <recommendedName>
        <fullName evidence="4">ribonuclease Z</fullName>
        <ecNumber evidence="4">3.1.26.11</ecNumber>
    </recommendedName>
</protein>
<dbReference type="AlphaFoldDB" id="A0A7R9GF61"/>
<name>A0A7R9GF61_9CRUS</name>
<keyword evidence="5" id="KW-0819">tRNA processing</keyword>
<evidence type="ECO:0000256" key="2">
    <source>
        <dbReference type="ARBA" id="ARBA00001947"/>
    </source>
</evidence>
<dbReference type="Proteomes" id="UP000678499">
    <property type="component" value="Unassembled WGS sequence"/>
</dbReference>
<dbReference type="GO" id="GO:0042781">
    <property type="term" value="F:3'-tRNA processing endoribonuclease activity"/>
    <property type="evidence" value="ECO:0007669"/>
    <property type="project" value="UniProtKB-EC"/>
</dbReference>
<dbReference type="OrthoDB" id="6372711at2759"/>
<organism evidence="11">
    <name type="scientific">Notodromas monacha</name>
    <dbReference type="NCBI Taxonomy" id="399045"/>
    <lineage>
        <taxon>Eukaryota</taxon>
        <taxon>Metazoa</taxon>
        <taxon>Ecdysozoa</taxon>
        <taxon>Arthropoda</taxon>
        <taxon>Crustacea</taxon>
        <taxon>Oligostraca</taxon>
        <taxon>Ostracoda</taxon>
        <taxon>Podocopa</taxon>
        <taxon>Podocopida</taxon>
        <taxon>Cypridocopina</taxon>
        <taxon>Cypridoidea</taxon>
        <taxon>Cyprididae</taxon>
        <taxon>Notodromas</taxon>
    </lineage>
</organism>
<comment type="catalytic activity">
    <reaction evidence="1">
        <text>Endonucleolytic cleavage of RNA, removing extra 3' nucleotides from tRNA precursor, generating 3' termini of tRNAs. A 3'-hydroxy group is left at the tRNA terminus and a 5'-phosphoryl group is left at the trailer molecule.</text>
        <dbReference type="EC" id="3.1.26.11"/>
    </reaction>
</comment>
<evidence type="ECO:0000313" key="12">
    <source>
        <dbReference type="Proteomes" id="UP000678499"/>
    </source>
</evidence>
<keyword evidence="10" id="KW-0862">Zinc</keyword>
<keyword evidence="8" id="KW-0255">Endonuclease</keyword>
<evidence type="ECO:0000256" key="3">
    <source>
        <dbReference type="ARBA" id="ARBA00007823"/>
    </source>
</evidence>
<evidence type="ECO:0000256" key="1">
    <source>
        <dbReference type="ARBA" id="ARBA00000402"/>
    </source>
</evidence>
<reference evidence="11" key="1">
    <citation type="submission" date="2020-11" db="EMBL/GenBank/DDBJ databases">
        <authorList>
            <person name="Tran Van P."/>
        </authorList>
    </citation>
    <scope>NUCLEOTIDE SEQUENCE</scope>
</reference>
<evidence type="ECO:0000256" key="7">
    <source>
        <dbReference type="ARBA" id="ARBA00022723"/>
    </source>
</evidence>
<gene>
    <name evidence="11" type="ORF">NMOB1V02_LOCUS6556</name>
</gene>
<dbReference type="GO" id="GO:0005739">
    <property type="term" value="C:mitochondrion"/>
    <property type="evidence" value="ECO:0007669"/>
    <property type="project" value="TreeGrafter"/>
</dbReference>
<keyword evidence="9" id="KW-0378">Hydrolase</keyword>
<evidence type="ECO:0000313" key="11">
    <source>
        <dbReference type="EMBL" id="CAD7278860.1"/>
    </source>
</evidence>
<evidence type="ECO:0000256" key="4">
    <source>
        <dbReference type="ARBA" id="ARBA00012477"/>
    </source>
</evidence>
<dbReference type="SUPFAM" id="SSF56281">
    <property type="entry name" value="Metallo-hydrolase/oxidoreductase"/>
    <property type="match status" value="2"/>
</dbReference>
<keyword evidence="7" id="KW-0479">Metal-binding</keyword>
<dbReference type="GO" id="GO:1990180">
    <property type="term" value="P:mitochondrial tRNA 3'-end processing"/>
    <property type="evidence" value="ECO:0007669"/>
    <property type="project" value="TreeGrafter"/>
</dbReference>
<comment type="cofactor">
    <cofactor evidence="2">
        <name>Zn(2+)</name>
        <dbReference type="ChEBI" id="CHEBI:29105"/>
    </cofactor>
</comment>
<proteinExistence type="inferred from homology"/>
<dbReference type="EMBL" id="OA883428">
    <property type="protein sequence ID" value="CAD7278860.1"/>
    <property type="molecule type" value="Genomic_DNA"/>
</dbReference>
<evidence type="ECO:0000256" key="6">
    <source>
        <dbReference type="ARBA" id="ARBA00022722"/>
    </source>
</evidence>
<dbReference type="PANTHER" id="PTHR12553">
    <property type="entry name" value="ZINC PHOSPHODIESTERASE ELAC PROTEIN 2"/>
    <property type="match status" value="1"/>
</dbReference>
<evidence type="ECO:0000256" key="10">
    <source>
        <dbReference type="ARBA" id="ARBA00022833"/>
    </source>
</evidence>
<keyword evidence="12" id="KW-1185">Reference proteome</keyword>
<dbReference type="CDD" id="cd07718">
    <property type="entry name" value="RNaseZ_ELAC1_ELAC2-C-term-like_MBL-fold"/>
    <property type="match status" value="1"/>
</dbReference>
<dbReference type="Gene3D" id="3.60.15.10">
    <property type="entry name" value="Ribonuclease Z/Hydroxyacylglutathione hydrolase-like"/>
    <property type="match status" value="2"/>
</dbReference>
<evidence type="ECO:0000256" key="9">
    <source>
        <dbReference type="ARBA" id="ARBA00022801"/>
    </source>
</evidence>
<sequence length="615" mass="69839">MVSGCSLQSDPKKLKTLEIPEEMKKREVGLIYIVTTRPKLGTLLLDKCIDCGVPTGPLLGKLKNNIPVTLPDGRVVDPKDVRSPDDPGRTFWVVECPGFEYLDSFCSVSSSLCDTFLQKPEEEPSVIVHFTPMDIVNEERYRNWIKRFPDAVVHLFLNEEVPCSGAIDVHRLQTKLNLLDSRLFPALNESYPIVNEMERDYEYMKIASDVAAQNAYFGYPGVRFRLRARRNEPILGLDRQSSFLLKHQEYIDEVTAFPDAVNLIEGTKEKIREMRSCDALKNNEYPEIVFAGTGSAIPNKSRNTSGILVTKSENSRILMDCGEGTLGQIARFFGAKNHVEGKNVWDVLRELDAIYVSHLHADHHIGLVGLLRARKRAFDKSLGGGEIFKPVMLLAPVGLKWWLNWFSDVFEDIRPSFVFFDNRDLMREESGTLRAPDCVESLKRALDLEELETCFVPHCLHAFGFRFRPRGGRSLVYSGDCRPSDNLVKLGDSCDILIHEATVEDDLAEDAEMKRHCTASEAFHVAKRMKAKHIMFTHFSQRYKIPVLSEEVAARVGIAFDNMRVTPKDFGVLPQLYHPLKAMFAEHMENMEIKTGKYVKRRLAAAAQPIREEVQ</sequence>
<evidence type="ECO:0000256" key="8">
    <source>
        <dbReference type="ARBA" id="ARBA00022759"/>
    </source>
</evidence>
<dbReference type="GO" id="GO:0046872">
    <property type="term" value="F:metal ion binding"/>
    <property type="evidence" value="ECO:0007669"/>
    <property type="project" value="UniProtKB-KW"/>
</dbReference>
<dbReference type="InterPro" id="IPR036866">
    <property type="entry name" value="RibonucZ/Hydroxyglut_hydro"/>
</dbReference>
<keyword evidence="6" id="KW-0540">Nuclease</keyword>
<dbReference type="EC" id="3.1.26.11" evidence="4"/>
<dbReference type="Pfam" id="PF23023">
    <property type="entry name" value="Anti-Pycsar_Apyc1"/>
    <property type="match status" value="1"/>
</dbReference>